<name>A0ABP5EXM6_9ACTN</name>
<organism evidence="3 4">
    <name type="scientific">Catenulispora subtropica</name>
    <dbReference type="NCBI Taxonomy" id="450798"/>
    <lineage>
        <taxon>Bacteria</taxon>
        <taxon>Bacillati</taxon>
        <taxon>Actinomycetota</taxon>
        <taxon>Actinomycetes</taxon>
        <taxon>Catenulisporales</taxon>
        <taxon>Catenulisporaceae</taxon>
        <taxon>Catenulispora</taxon>
    </lineage>
</organism>
<dbReference type="SUPFAM" id="SSF51556">
    <property type="entry name" value="Metallo-dependent hydrolases"/>
    <property type="match status" value="1"/>
</dbReference>
<dbReference type="EMBL" id="BAAAQM010000100">
    <property type="protein sequence ID" value="GAA2007738.1"/>
    <property type="molecule type" value="Genomic_DNA"/>
</dbReference>
<gene>
    <name evidence="3" type="ORF">GCM10009838_87610</name>
</gene>
<evidence type="ECO:0000313" key="3">
    <source>
        <dbReference type="EMBL" id="GAA2007738.1"/>
    </source>
</evidence>
<keyword evidence="1" id="KW-0456">Lyase</keyword>
<evidence type="ECO:0000259" key="2">
    <source>
        <dbReference type="Pfam" id="PF04909"/>
    </source>
</evidence>
<reference evidence="4" key="1">
    <citation type="journal article" date="2019" name="Int. J. Syst. Evol. Microbiol.">
        <title>The Global Catalogue of Microorganisms (GCM) 10K type strain sequencing project: providing services to taxonomists for standard genome sequencing and annotation.</title>
        <authorList>
            <consortium name="The Broad Institute Genomics Platform"/>
            <consortium name="The Broad Institute Genome Sequencing Center for Infectious Disease"/>
            <person name="Wu L."/>
            <person name="Ma J."/>
        </authorList>
    </citation>
    <scope>NUCLEOTIDE SEQUENCE [LARGE SCALE GENOMIC DNA]</scope>
    <source>
        <strain evidence="4">JCM 16013</strain>
    </source>
</reference>
<dbReference type="InterPro" id="IPR006680">
    <property type="entry name" value="Amidohydro-rel"/>
</dbReference>
<evidence type="ECO:0000256" key="1">
    <source>
        <dbReference type="ARBA" id="ARBA00023239"/>
    </source>
</evidence>
<keyword evidence="4" id="KW-1185">Reference proteome</keyword>
<proteinExistence type="predicted"/>
<dbReference type="InterPro" id="IPR032466">
    <property type="entry name" value="Metal_Hydrolase"/>
</dbReference>
<dbReference type="Pfam" id="PF04909">
    <property type="entry name" value="Amidohydro_2"/>
    <property type="match status" value="1"/>
</dbReference>
<evidence type="ECO:0000313" key="4">
    <source>
        <dbReference type="Proteomes" id="UP001499854"/>
    </source>
</evidence>
<sequence>MGGALGEAAVRGIGLGVFVRTAGLVGVRGAFWPAAGQPGGMRVDVHAHLFPASYLELLDELRGDGGAGTSQVRGLGGGDGARELRMRLAAMDAVGVDVQLLSTCPQLPYTGDPTAAVEAARCANVMSARVVADHPDRFRALATLPLPHVLASVDELSRAMEEDGMPGAAVGTSILGRPLSSPDFEPMFAVLNRRRAVLFVHPVGDSAGSPLMQASGLDWVIGHTVEVATALLQLFRAGLTEKYPDVRIVVPYMGGFLPFLIQRLDLCRDHYLPVGSPSAGQLMRRVMYDTANPLPAALRLTVEAVGAERLLLGTDYPFEQGPSLRDHVEYILAAGLPDHQAKAIIDLNAAAMLGTPR</sequence>
<dbReference type="InterPro" id="IPR032465">
    <property type="entry name" value="ACMSD"/>
</dbReference>
<dbReference type="Gene3D" id="3.20.20.140">
    <property type="entry name" value="Metal-dependent hydrolases"/>
    <property type="match status" value="1"/>
</dbReference>
<accession>A0ABP5EXM6</accession>
<comment type="caution">
    <text evidence="3">The sequence shown here is derived from an EMBL/GenBank/DDBJ whole genome shotgun (WGS) entry which is preliminary data.</text>
</comment>
<feature type="domain" description="Amidohydrolase-related" evidence="2">
    <location>
        <begin position="43"/>
        <end position="354"/>
    </location>
</feature>
<protein>
    <submittedName>
        <fullName evidence="3">Amidohydrolase family protein</fullName>
    </submittedName>
</protein>
<dbReference type="PANTHER" id="PTHR21240">
    <property type="entry name" value="2-AMINO-3-CARBOXYLMUCONATE-6-SEMIALDEHYDE DECARBOXYLASE"/>
    <property type="match status" value="1"/>
</dbReference>
<dbReference type="Proteomes" id="UP001499854">
    <property type="component" value="Unassembled WGS sequence"/>
</dbReference>
<dbReference type="PANTHER" id="PTHR21240:SF28">
    <property type="entry name" value="ISO-OROTATE DECARBOXYLASE (EUROFUNG)"/>
    <property type="match status" value="1"/>
</dbReference>